<sequence length="50" mass="6005">ERFENNLEEPRKWLRNVLEISDKLKGEKPQGMTWEHLGNLRNSLRKAMVL</sequence>
<reference evidence="1" key="1">
    <citation type="submission" date="2013-07" db="EMBL/GenBank/DDBJ databases">
        <title>The genome of an arbuscular mycorrhizal fungus provides insights into the evolution of the oldest plant symbiosis.</title>
        <authorList>
            <consortium name="DOE Joint Genome Institute"/>
            <person name="Tisserant E."/>
            <person name="Malbreil M."/>
            <person name="Kuo A."/>
            <person name="Kohler A."/>
            <person name="Symeonidi A."/>
            <person name="Balestrini R."/>
            <person name="Charron P."/>
            <person name="Duensing N."/>
            <person name="Frei-dit-Frey N."/>
            <person name="Gianinazzi-Pearson V."/>
            <person name="Gilbert B."/>
            <person name="Handa Y."/>
            <person name="Hijri M."/>
            <person name="Kaul R."/>
            <person name="Kawaguchi M."/>
            <person name="Krajinski F."/>
            <person name="Lammers P."/>
            <person name="Lapierre D."/>
            <person name="Masclaux F.G."/>
            <person name="Murat C."/>
            <person name="Morin E."/>
            <person name="Ndikumana S."/>
            <person name="Pagni M."/>
            <person name="Petitpierre D."/>
            <person name="Requena N."/>
            <person name="Rosikiewicz P."/>
            <person name="Riley R."/>
            <person name="Saito K."/>
            <person name="San Clemente H."/>
            <person name="Shapiro H."/>
            <person name="van Tuinen D."/>
            <person name="Becard G."/>
            <person name="Bonfante P."/>
            <person name="Paszkowski U."/>
            <person name="Shachar-Hill Y."/>
            <person name="Young J.P."/>
            <person name="Sanders I.R."/>
            <person name="Henrissat B."/>
            <person name="Rensing S.A."/>
            <person name="Grigoriev I.V."/>
            <person name="Corradi N."/>
            <person name="Roux C."/>
            <person name="Martin F."/>
        </authorList>
    </citation>
    <scope>NUCLEOTIDE SEQUENCE</scope>
    <source>
        <strain evidence="1">DAOM 197198</strain>
    </source>
</reference>
<dbReference type="AlphaFoldDB" id="U9T8U8"/>
<evidence type="ECO:0000313" key="1">
    <source>
        <dbReference type="EMBL" id="ESA04540.1"/>
    </source>
</evidence>
<protein>
    <submittedName>
        <fullName evidence="1">Uncharacterized protein</fullName>
    </submittedName>
</protein>
<organism evidence="1">
    <name type="scientific">Rhizophagus irregularis (strain DAOM 181602 / DAOM 197198 / MUCL 43194)</name>
    <name type="common">Arbuscular mycorrhizal fungus</name>
    <name type="synonym">Glomus intraradices</name>
    <dbReference type="NCBI Taxonomy" id="747089"/>
    <lineage>
        <taxon>Eukaryota</taxon>
        <taxon>Fungi</taxon>
        <taxon>Fungi incertae sedis</taxon>
        <taxon>Mucoromycota</taxon>
        <taxon>Glomeromycotina</taxon>
        <taxon>Glomeromycetes</taxon>
        <taxon>Glomerales</taxon>
        <taxon>Glomeraceae</taxon>
        <taxon>Rhizophagus</taxon>
    </lineage>
</organism>
<proteinExistence type="predicted"/>
<dbReference type="HOGENOM" id="CLU_3129965_0_0_1"/>
<gene>
    <name evidence="1" type="ORF">GLOINDRAFT_4485</name>
</gene>
<accession>U9T8U8</accession>
<feature type="non-terminal residue" evidence="1">
    <location>
        <position position="1"/>
    </location>
</feature>
<dbReference type="EMBL" id="KI294233">
    <property type="protein sequence ID" value="ESA04540.1"/>
    <property type="molecule type" value="Genomic_DNA"/>
</dbReference>
<name>U9T8U8_RHIID</name>